<dbReference type="PANTHER" id="PTHR43158:SF1">
    <property type="entry name" value="ABC TRANSPORTER, ATP-BINDING PROTEIN"/>
    <property type="match status" value="1"/>
</dbReference>
<evidence type="ECO:0000313" key="5">
    <source>
        <dbReference type="Proteomes" id="UP000310636"/>
    </source>
</evidence>
<proteinExistence type="predicted"/>
<dbReference type="Gene3D" id="3.40.50.300">
    <property type="entry name" value="P-loop containing nucleotide triphosphate hydrolases"/>
    <property type="match status" value="1"/>
</dbReference>
<dbReference type="Proteomes" id="UP000310636">
    <property type="component" value="Unassembled WGS sequence"/>
</dbReference>
<organism evidence="4 5">
    <name type="scientific">Cohnella fermenti</name>
    <dbReference type="NCBI Taxonomy" id="2565925"/>
    <lineage>
        <taxon>Bacteria</taxon>
        <taxon>Bacillati</taxon>
        <taxon>Bacillota</taxon>
        <taxon>Bacilli</taxon>
        <taxon>Bacillales</taxon>
        <taxon>Paenibacillaceae</taxon>
        <taxon>Cohnella</taxon>
    </lineage>
</organism>
<keyword evidence="1" id="KW-0547">Nucleotide-binding</keyword>
<dbReference type="GO" id="GO:0016887">
    <property type="term" value="F:ATP hydrolysis activity"/>
    <property type="evidence" value="ECO:0007669"/>
    <property type="project" value="InterPro"/>
</dbReference>
<gene>
    <name evidence="4" type="ORF">E6C55_05960</name>
</gene>
<accession>A0A4V3WG42</accession>
<keyword evidence="2 4" id="KW-0067">ATP-binding</keyword>
<name>A0A4V3WG42_9BACL</name>
<dbReference type="AlphaFoldDB" id="A0A4V3WG42"/>
<sequence>MAQASGARAAGEKKATAVKCDNVEVAIKRKLILNGISFDIPAGSLTGLLGPNGAGKSTLMRLLTGLLEPDSGRVELFGRPAGTDRLGELSFLPDRGQLPPHLTAGGWLDLAAGIYPDWNREREEELARELGVYRDKKIGTMSRGEEARLQLLTCLAREAPLIILDEPFAGVDMISRERIASAVVAEMADGQRTFLIATHDIREMEQLFDRIVLIGEGAIRGVHDVEELRLGGRSVESCYRDVFS</sequence>
<dbReference type="Pfam" id="PF00005">
    <property type="entry name" value="ABC_tran"/>
    <property type="match status" value="1"/>
</dbReference>
<keyword evidence="5" id="KW-1185">Reference proteome</keyword>
<protein>
    <submittedName>
        <fullName evidence="4">ABC transporter ATP-binding protein</fullName>
    </submittedName>
</protein>
<dbReference type="GO" id="GO:0005524">
    <property type="term" value="F:ATP binding"/>
    <property type="evidence" value="ECO:0007669"/>
    <property type="project" value="UniProtKB-KW"/>
</dbReference>
<evidence type="ECO:0000256" key="1">
    <source>
        <dbReference type="ARBA" id="ARBA00022741"/>
    </source>
</evidence>
<dbReference type="InterPro" id="IPR003593">
    <property type="entry name" value="AAA+_ATPase"/>
</dbReference>
<dbReference type="EMBL" id="SSOB01000006">
    <property type="protein sequence ID" value="THF82761.1"/>
    <property type="molecule type" value="Genomic_DNA"/>
</dbReference>
<dbReference type="CDD" id="cd03230">
    <property type="entry name" value="ABC_DR_subfamily_A"/>
    <property type="match status" value="1"/>
</dbReference>
<dbReference type="InterPro" id="IPR027417">
    <property type="entry name" value="P-loop_NTPase"/>
</dbReference>
<reference evidence="4 5" key="1">
    <citation type="submission" date="2019-04" db="EMBL/GenBank/DDBJ databases">
        <title>Cohnella sp. nov. isolated from preserved vegetables.</title>
        <authorList>
            <person name="Lin S.-Y."/>
            <person name="Hung M.-H."/>
            <person name="Young C.-C."/>
        </authorList>
    </citation>
    <scope>NUCLEOTIDE SEQUENCE [LARGE SCALE GENOMIC DNA]</scope>
    <source>
        <strain evidence="4 5">CC-MHH1044</strain>
    </source>
</reference>
<dbReference type="OrthoDB" id="9804819at2"/>
<dbReference type="PROSITE" id="PS50893">
    <property type="entry name" value="ABC_TRANSPORTER_2"/>
    <property type="match status" value="1"/>
</dbReference>
<evidence type="ECO:0000259" key="3">
    <source>
        <dbReference type="PROSITE" id="PS50893"/>
    </source>
</evidence>
<evidence type="ECO:0000256" key="2">
    <source>
        <dbReference type="ARBA" id="ARBA00022840"/>
    </source>
</evidence>
<dbReference type="InterPro" id="IPR003439">
    <property type="entry name" value="ABC_transporter-like_ATP-bd"/>
</dbReference>
<dbReference type="SMART" id="SM00382">
    <property type="entry name" value="AAA"/>
    <property type="match status" value="1"/>
</dbReference>
<feature type="domain" description="ABC transporter" evidence="3">
    <location>
        <begin position="18"/>
        <end position="241"/>
    </location>
</feature>
<comment type="caution">
    <text evidence="4">The sequence shown here is derived from an EMBL/GenBank/DDBJ whole genome shotgun (WGS) entry which is preliminary data.</text>
</comment>
<evidence type="ECO:0000313" key="4">
    <source>
        <dbReference type="EMBL" id="THF82761.1"/>
    </source>
</evidence>
<dbReference type="PANTHER" id="PTHR43158">
    <property type="entry name" value="SKFA PEPTIDE EXPORT ATP-BINDING PROTEIN SKFE"/>
    <property type="match status" value="1"/>
</dbReference>
<dbReference type="SUPFAM" id="SSF52540">
    <property type="entry name" value="P-loop containing nucleoside triphosphate hydrolases"/>
    <property type="match status" value="1"/>
</dbReference>